<dbReference type="Gene3D" id="3.40.50.1820">
    <property type="entry name" value="alpha/beta hydrolase"/>
    <property type="match status" value="1"/>
</dbReference>
<dbReference type="RefSeq" id="WP_048388745.1">
    <property type="nucleotide sequence ID" value="NZ_CP011494.1"/>
</dbReference>
<dbReference type="GO" id="GO:0008236">
    <property type="term" value="F:serine-type peptidase activity"/>
    <property type="evidence" value="ECO:0007669"/>
    <property type="project" value="InterPro"/>
</dbReference>
<dbReference type="PANTHER" id="PTHR43056:SF5">
    <property type="entry name" value="PEPTIDASE S9 PROLYL OLIGOPEPTIDASE CATALYTIC DOMAIN-CONTAINING PROTEIN"/>
    <property type="match status" value="1"/>
</dbReference>
<dbReference type="STRING" id="330734.ABA45_06230"/>
<dbReference type="Proteomes" id="UP000036406">
    <property type="component" value="Chromosome"/>
</dbReference>
<dbReference type="KEGG" id="mpq:ABA45_06230"/>
<evidence type="ECO:0000259" key="1">
    <source>
        <dbReference type="Pfam" id="PF00326"/>
    </source>
</evidence>
<evidence type="ECO:0000313" key="2">
    <source>
        <dbReference type="EMBL" id="AKO54229.1"/>
    </source>
</evidence>
<feature type="domain" description="Peptidase S9 prolyl oligopeptidase catalytic" evidence="1">
    <location>
        <begin position="387"/>
        <end position="589"/>
    </location>
</feature>
<dbReference type="PANTHER" id="PTHR43056">
    <property type="entry name" value="PEPTIDASE S9 PROLYL OLIGOPEPTIDASE"/>
    <property type="match status" value="1"/>
</dbReference>
<gene>
    <name evidence="2" type="ORF">ABA45_06230</name>
</gene>
<keyword evidence="3" id="KW-1185">Reference proteome</keyword>
<evidence type="ECO:0000313" key="3">
    <source>
        <dbReference type="Proteomes" id="UP000036406"/>
    </source>
</evidence>
<dbReference type="PATRIC" id="fig|330734.3.peg.1319"/>
<dbReference type="AlphaFoldDB" id="A0A0H4I5D3"/>
<sequence>MASSAGVFWLQNEPETGASRIWHLNDQGLVLALGTNLRNLRSQVNGYGGGVLAAAPGGVFAVSNDQRIHFISLGVEQSQALTTDTAAYGGLRADPMRQRVLAVRETGKGVANGRQQLVAVARDGTLTVLHQSEDFYSAPALSADGRQIAWVSWQLPDMPWLQTRVWTANITVNGTLENPRAHSAPQPASIQQPVFAGQDLWVMSDHEGWWQPWQLDTQNPVSLWTKAAVLECDHANAPWQLGEVHHCPLPGGGWARTHYNLGRGELWLSGFGHPDPIRIAPAFSDFRSLCTSGDFLYAIARSSDHLDAVLRIDPQSAEASVVAGGEPALPGHVLAQPVSFRVTTLAQETTAPQGFLYSPLTSCNSPPALILVAHGGPTSAAYPVFNPLIQFWCQRGFAVAEVNYRGSTGYGRAFRLSLAERWGDIDVEDMARAADALVAAGHADGNQVFIQGRSSGGYTALMALSLSQRYRAGASQFGVTDPMQLRRMTHRFESGYLDWLLGCPKRHPQRWQERTPRLRAAIMAAPVIFFQGGQDKVVVPEQTRTMVAAMEQAGQKPELHWFQDEGHGFVQQANQAAMLEALYSFYQRHGRNTDECIESLS</sequence>
<dbReference type="InterPro" id="IPR050585">
    <property type="entry name" value="Xaa-Pro_dipeptidyl-ppase/CocE"/>
</dbReference>
<organism evidence="2 3">
    <name type="scientific">Marinobacter psychrophilus</name>
    <dbReference type="NCBI Taxonomy" id="330734"/>
    <lineage>
        <taxon>Bacteria</taxon>
        <taxon>Pseudomonadati</taxon>
        <taxon>Pseudomonadota</taxon>
        <taxon>Gammaproteobacteria</taxon>
        <taxon>Pseudomonadales</taxon>
        <taxon>Marinobacteraceae</taxon>
        <taxon>Marinobacter</taxon>
    </lineage>
</organism>
<name>A0A0H4I5D3_9GAMM</name>
<accession>A0A0H4I5D3</accession>
<dbReference type="EMBL" id="CP011494">
    <property type="protein sequence ID" value="AKO54229.1"/>
    <property type="molecule type" value="Genomic_DNA"/>
</dbReference>
<dbReference type="Pfam" id="PF00326">
    <property type="entry name" value="Peptidase_S9"/>
    <property type="match status" value="1"/>
</dbReference>
<reference evidence="2 3" key="1">
    <citation type="submission" date="2015-05" db="EMBL/GenBank/DDBJ databases">
        <title>Complete genome of Marinobacter psychrophilus strain 20041T isolated from sea-ice of the Canadian Basin.</title>
        <authorList>
            <person name="Song L."/>
            <person name="Ren L."/>
            <person name="Yu Y."/>
            <person name="Wang X."/>
        </authorList>
    </citation>
    <scope>NUCLEOTIDE SEQUENCE [LARGE SCALE GENOMIC DNA]</scope>
    <source>
        <strain evidence="2 3">20041</strain>
    </source>
</reference>
<dbReference type="InterPro" id="IPR001375">
    <property type="entry name" value="Peptidase_S9_cat"/>
</dbReference>
<dbReference type="InterPro" id="IPR029058">
    <property type="entry name" value="AB_hydrolase_fold"/>
</dbReference>
<proteinExistence type="predicted"/>
<dbReference type="SUPFAM" id="SSF53474">
    <property type="entry name" value="alpha/beta-Hydrolases"/>
    <property type="match status" value="1"/>
</dbReference>
<protein>
    <submittedName>
        <fullName evidence="2">Peptidase S9</fullName>
    </submittedName>
</protein>
<dbReference type="SUPFAM" id="SSF82171">
    <property type="entry name" value="DPP6 N-terminal domain-like"/>
    <property type="match status" value="1"/>
</dbReference>
<dbReference type="GO" id="GO:0006508">
    <property type="term" value="P:proteolysis"/>
    <property type="evidence" value="ECO:0007669"/>
    <property type="project" value="InterPro"/>
</dbReference>